<evidence type="ECO:0000313" key="2">
    <source>
        <dbReference type="Proteomes" id="UP000246991"/>
    </source>
</evidence>
<name>A0A317T2A6_9PEZI</name>
<dbReference type="EMBL" id="PYWC01000001">
    <property type="protein sequence ID" value="PWW80838.1"/>
    <property type="molecule type" value="Genomic_DNA"/>
</dbReference>
<comment type="caution">
    <text evidence="1">The sequence shown here is derived from an EMBL/GenBank/DDBJ whole genome shotgun (WGS) entry which is preliminary data.</text>
</comment>
<keyword evidence="2" id="KW-1185">Reference proteome</keyword>
<evidence type="ECO:0000313" key="1">
    <source>
        <dbReference type="EMBL" id="PWW80838.1"/>
    </source>
</evidence>
<sequence>MTLANHQKGREVTPRRQAAIITMRELDYQFKDIKMRTGIAISTASDIHRHKMENAIAKCKATLPNTARKAELEEVWKSDGFGLFRENEWLSADEINQVGWRREMRSRDKDKILLHELLSKDCLDKKPRSGRPKALTDMEINCLVLTVKRDFRMRRMCLVNIRRESGLSRVSDSTI</sequence>
<dbReference type="Proteomes" id="UP000246991">
    <property type="component" value="Unassembled WGS sequence"/>
</dbReference>
<protein>
    <submittedName>
        <fullName evidence="1">Uncharacterized protein</fullName>
    </submittedName>
</protein>
<reference evidence="1 2" key="1">
    <citation type="submission" date="2018-03" db="EMBL/GenBank/DDBJ databases">
        <title>Genomes of Pezizomycetes fungi and the evolution of truffles.</title>
        <authorList>
            <person name="Murat C."/>
            <person name="Payen T."/>
            <person name="Noel B."/>
            <person name="Kuo A."/>
            <person name="Martin F.M."/>
        </authorList>
    </citation>
    <scope>NUCLEOTIDE SEQUENCE [LARGE SCALE GENOMIC DNA]</scope>
    <source>
        <strain evidence="1">091103-1</strain>
    </source>
</reference>
<dbReference type="AlphaFoldDB" id="A0A317T2A6"/>
<proteinExistence type="predicted"/>
<gene>
    <name evidence="1" type="ORF">C7212DRAFT_340962</name>
</gene>
<accession>A0A317T2A6</accession>
<dbReference type="OrthoDB" id="5405453at2759"/>
<organism evidence="1 2">
    <name type="scientific">Tuber magnatum</name>
    <name type="common">white Piedmont truffle</name>
    <dbReference type="NCBI Taxonomy" id="42249"/>
    <lineage>
        <taxon>Eukaryota</taxon>
        <taxon>Fungi</taxon>
        <taxon>Dikarya</taxon>
        <taxon>Ascomycota</taxon>
        <taxon>Pezizomycotina</taxon>
        <taxon>Pezizomycetes</taxon>
        <taxon>Pezizales</taxon>
        <taxon>Tuberaceae</taxon>
        <taxon>Tuber</taxon>
    </lineage>
</organism>